<feature type="domain" description="CREG-like beta-barrel" evidence="1">
    <location>
        <begin position="11"/>
        <end position="157"/>
    </location>
</feature>
<dbReference type="Gene3D" id="2.30.110.10">
    <property type="entry name" value="Electron Transport, Fmn-binding Protein, Chain A"/>
    <property type="match status" value="1"/>
</dbReference>
<evidence type="ECO:0000259" key="1">
    <source>
        <dbReference type="Pfam" id="PF13883"/>
    </source>
</evidence>
<proteinExistence type="predicted"/>
<dbReference type="Pfam" id="PF13883">
    <property type="entry name" value="CREG_beta-barrel"/>
    <property type="match status" value="1"/>
</dbReference>
<dbReference type="GO" id="GO:0005737">
    <property type="term" value="C:cytoplasm"/>
    <property type="evidence" value="ECO:0007669"/>
    <property type="project" value="UniProtKB-ARBA"/>
</dbReference>
<dbReference type="InterPro" id="IPR012349">
    <property type="entry name" value="Split_barrel_FMN-bd"/>
</dbReference>
<organism evidence="2">
    <name type="scientific">mine drainage metagenome</name>
    <dbReference type="NCBI Taxonomy" id="410659"/>
    <lineage>
        <taxon>unclassified sequences</taxon>
        <taxon>metagenomes</taxon>
        <taxon>ecological metagenomes</taxon>
    </lineage>
</organism>
<dbReference type="PANTHER" id="PTHR13343:SF17">
    <property type="entry name" value="CELLULAR REPRESSOR OF E1A-STIMULATED GENES, ISOFORM A"/>
    <property type="match status" value="1"/>
</dbReference>
<protein>
    <submittedName>
        <fullName evidence="2">Pyridoxamine 5'-phosphate oxidase</fullName>
    </submittedName>
</protein>
<accession>A0A1J5T447</accession>
<comment type="caution">
    <text evidence="2">The sequence shown here is derived from an EMBL/GenBank/DDBJ whole genome shotgun (WGS) entry which is preliminary data.</text>
</comment>
<dbReference type="AlphaFoldDB" id="A0A1J5T447"/>
<dbReference type="SUPFAM" id="SSF50475">
    <property type="entry name" value="FMN-binding split barrel"/>
    <property type="match status" value="1"/>
</dbReference>
<dbReference type="InterPro" id="IPR055343">
    <property type="entry name" value="CREG_beta-barrel"/>
</dbReference>
<name>A0A1J5T447_9ZZZZ</name>
<dbReference type="EMBL" id="MLJW01000031">
    <property type="protein sequence ID" value="OIR08612.1"/>
    <property type="molecule type" value="Genomic_DNA"/>
</dbReference>
<sequence>MAHMIPDKTSPQDTARAARQLLRAHRYGALCTLSKKFDGYPFGSITPYLVDHDGSLLILISTLAEHTKNIQNDPRVSLITHNQEDPHIQTQGRITVVGTASLVTERDQAGKRYLRYFPEAQTYFAMHDFSFYRIAPLALRYIGGFGDIHWIKAEKYQTPPSTLAAEEDTLLRKVNAKRSTAQGLVIGIDCDGFDQRLNDRTERRDFPTLATDSAQALALLQK</sequence>
<gene>
    <name evidence="2" type="ORF">GALL_94060</name>
</gene>
<evidence type="ECO:0000313" key="2">
    <source>
        <dbReference type="EMBL" id="OIR08612.1"/>
    </source>
</evidence>
<dbReference type="PANTHER" id="PTHR13343">
    <property type="entry name" value="CREG1 PROTEIN"/>
    <property type="match status" value="1"/>
</dbReference>
<reference evidence="2" key="1">
    <citation type="submission" date="2016-10" db="EMBL/GenBank/DDBJ databases">
        <title>Sequence of Gallionella enrichment culture.</title>
        <authorList>
            <person name="Poehlein A."/>
            <person name="Muehling M."/>
            <person name="Daniel R."/>
        </authorList>
    </citation>
    <scope>NUCLEOTIDE SEQUENCE</scope>
</reference>